<dbReference type="PANTHER" id="PTHR10182">
    <property type="entry name" value="CALCIUM-BINDING PROTEIN 39-RELATED"/>
    <property type="match status" value="1"/>
</dbReference>
<evidence type="ECO:0000313" key="2">
    <source>
        <dbReference type="EMBL" id="KAJ7978805.1"/>
    </source>
</evidence>
<dbReference type="GO" id="GO:0043539">
    <property type="term" value="F:protein serine/threonine kinase activator activity"/>
    <property type="evidence" value="ECO:0007669"/>
    <property type="project" value="TreeGrafter"/>
</dbReference>
<dbReference type="InterPro" id="IPR016024">
    <property type="entry name" value="ARM-type_fold"/>
</dbReference>
<dbReference type="Pfam" id="PF08569">
    <property type="entry name" value="Mo25"/>
    <property type="match status" value="2"/>
</dbReference>
<comment type="caution">
    <text evidence="2">The sequence shown here is derived from an EMBL/GenBank/DDBJ whole genome shotgun (WGS) entry which is preliminary data.</text>
</comment>
<dbReference type="KEGG" id="qsa:O6P43_002279"/>
<dbReference type="PANTHER" id="PTHR10182:SF12">
    <property type="entry name" value="OS07G0585100 PROTEIN"/>
    <property type="match status" value="1"/>
</dbReference>
<name>A0AAD7VKC3_QUISA</name>
<dbReference type="GO" id="GO:0035556">
    <property type="term" value="P:intracellular signal transduction"/>
    <property type="evidence" value="ECO:0007669"/>
    <property type="project" value="TreeGrafter"/>
</dbReference>
<dbReference type="Gene3D" id="1.25.10.10">
    <property type="entry name" value="Leucine-rich Repeat Variant"/>
    <property type="match status" value="2"/>
</dbReference>
<dbReference type="InterPro" id="IPR013878">
    <property type="entry name" value="Mo25"/>
</dbReference>
<evidence type="ECO:0000256" key="1">
    <source>
        <dbReference type="ARBA" id="ARBA00011012"/>
    </source>
</evidence>
<proteinExistence type="inferred from homology"/>
<dbReference type="InterPro" id="IPR011989">
    <property type="entry name" value="ARM-like"/>
</dbReference>
<dbReference type="SUPFAM" id="SSF48371">
    <property type="entry name" value="ARM repeat"/>
    <property type="match status" value="1"/>
</dbReference>
<dbReference type="AlphaFoldDB" id="A0AAD7VKC3"/>
<dbReference type="EMBL" id="JARAOO010000002">
    <property type="protein sequence ID" value="KAJ7978805.1"/>
    <property type="molecule type" value="Genomic_DNA"/>
</dbReference>
<gene>
    <name evidence="2" type="ORF">O6P43_002279</name>
</gene>
<evidence type="ECO:0000313" key="3">
    <source>
        <dbReference type="Proteomes" id="UP001163823"/>
    </source>
</evidence>
<protein>
    <submittedName>
        <fullName evidence="2">Mo25 family protein</fullName>
    </submittedName>
</protein>
<sequence>MKSIFHVKVKPKHKKLIDLVHHLHTLLLTFTNQTINRTTTKQQGKKLALDRELVNLLEELQWILYGDSETLPNPKAGIEITLEFFSEKMIKVNPFRLLITCFSNLEWQFQLYVSRIVANLLCQHIDSQFVAAQFLEQNPDLVDLLFAQYLIFNLDDNVPVALLYGVMVRECIRQSRVIAKHLLYSKENMKRFIECLFLCSNPNHDLGKSQALKLLGEILGNQTNNYDVMIQYTSCADNLKILMNCLRERKLIQLEAFKVFKLFVENPKKPKGVVDILKLNKSKLLRFLDDFKNDNKVDEQFEEDKRKVMKEIAGLDEETNWRQDSFVGQLGMFTITV</sequence>
<comment type="similarity">
    <text evidence="1">Belongs to the Mo25 family.</text>
</comment>
<reference evidence="2" key="1">
    <citation type="journal article" date="2023" name="Science">
        <title>Elucidation of the pathway for biosynthesis of saponin adjuvants from the soapbark tree.</title>
        <authorList>
            <person name="Reed J."/>
            <person name="Orme A."/>
            <person name="El-Demerdash A."/>
            <person name="Owen C."/>
            <person name="Martin L.B.B."/>
            <person name="Misra R.C."/>
            <person name="Kikuchi S."/>
            <person name="Rejzek M."/>
            <person name="Martin A.C."/>
            <person name="Harkess A."/>
            <person name="Leebens-Mack J."/>
            <person name="Louveau T."/>
            <person name="Stephenson M.J."/>
            <person name="Osbourn A."/>
        </authorList>
    </citation>
    <scope>NUCLEOTIDE SEQUENCE</scope>
    <source>
        <strain evidence="2">S10</strain>
    </source>
</reference>
<keyword evidence="3" id="KW-1185">Reference proteome</keyword>
<organism evidence="2 3">
    <name type="scientific">Quillaja saponaria</name>
    <name type="common">Soap bark tree</name>
    <dbReference type="NCBI Taxonomy" id="32244"/>
    <lineage>
        <taxon>Eukaryota</taxon>
        <taxon>Viridiplantae</taxon>
        <taxon>Streptophyta</taxon>
        <taxon>Embryophyta</taxon>
        <taxon>Tracheophyta</taxon>
        <taxon>Spermatophyta</taxon>
        <taxon>Magnoliopsida</taxon>
        <taxon>eudicotyledons</taxon>
        <taxon>Gunneridae</taxon>
        <taxon>Pentapetalae</taxon>
        <taxon>rosids</taxon>
        <taxon>fabids</taxon>
        <taxon>Fabales</taxon>
        <taxon>Quillajaceae</taxon>
        <taxon>Quillaja</taxon>
    </lineage>
</organism>
<dbReference type="Proteomes" id="UP001163823">
    <property type="component" value="Chromosome 2"/>
</dbReference>
<accession>A0AAD7VKC3</accession>